<dbReference type="SUPFAM" id="SSF54637">
    <property type="entry name" value="Thioesterase/thiol ester dehydrase-isomerase"/>
    <property type="match status" value="2"/>
</dbReference>
<dbReference type="CDD" id="cd03440">
    <property type="entry name" value="hot_dog"/>
    <property type="match status" value="1"/>
</dbReference>
<dbReference type="InterPro" id="IPR049450">
    <property type="entry name" value="ACOT8-like_C"/>
</dbReference>
<comment type="caution">
    <text evidence="3">The sequence shown here is derived from an EMBL/GenBank/DDBJ whole genome shotgun (WGS) entry which is preliminary data.</text>
</comment>
<sequence length="261" mass="28610">MSQLEQSLTMETLGDARVAVADPKYEANTGMFGGWTAALLLRAVLDHPESTGSASALTVNFVARVIPGEDLLVRPSKLGESNSLSHWRVNLHRRQGDDLLATASAILAVRRPSQSAMDYRAPVARQPDELPASNPPGAFGHRTETRVVYGLPPFSRPDLRSLAWVRESSGRHIDAVQLAYLSDVYAPRVFHVSEGPRPSSTLTMSTYFLAAPEELAAVGDDYVLSEAEGTRIEHSLVGSRSRLWSRQGNLLATTEQLCWFR</sequence>
<reference evidence="4" key="1">
    <citation type="journal article" date="2019" name="Int. J. Syst. Evol. Microbiol.">
        <title>The Global Catalogue of Microorganisms (GCM) 10K type strain sequencing project: providing services to taxonomists for standard genome sequencing and annotation.</title>
        <authorList>
            <consortium name="The Broad Institute Genomics Platform"/>
            <consortium name="The Broad Institute Genome Sequencing Center for Infectious Disease"/>
            <person name="Wu L."/>
            <person name="Ma J."/>
        </authorList>
    </citation>
    <scope>NUCLEOTIDE SEQUENCE [LARGE SCALE GENOMIC DNA]</scope>
    <source>
        <strain evidence="4">JCM 17543</strain>
    </source>
</reference>
<accession>A0ABP7LKH6</accession>
<dbReference type="EMBL" id="BAABBM010000001">
    <property type="protein sequence ID" value="GAA3903647.1"/>
    <property type="molecule type" value="Genomic_DNA"/>
</dbReference>
<dbReference type="Pfam" id="PF20789">
    <property type="entry name" value="4HBT_3C"/>
    <property type="match status" value="1"/>
</dbReference>
<dbReference type="CDD" id="cd00556">
    <property type="entry name" value="Thioesterase_II"/>
    <property type="match status" value="1"/>
</dbReference>
<dbReference type="Pfam" id="PF13622">
    <property type="entry name" value="4HBT_3"/>
    <property type="match status" value="1"/>
</dbReference>
<dbReference type="Proteomes" id="UP001500827">
    <property type="component" value="Unassembled WGS sequence"/>
</dbReference>
<feature type="domain" description="Acyl-CoA thioesterase-like N-terminal HotDog" evidence="1">
    <location>
        <begin position="28"/>
        <end position="106"/>
    </location>
</feature>
<feature type="domain" description="Acyl-CoA thioesterase-like C-terminal" evidence="2">
    <location>
        <begin position="128"/>
        <end position="259"/>
    </location>
</feature>
<evidence type="ECO:0000259" key="2">
    <source>
        <dbReference type="Pfam" id="PF20789"/>
    </source>
</evidence>
<evidence type="ECO:0000313" key="4">
    <source>
        <dbReference type="Proteomes" id="UP001500827"/>
    </source>
</evidence>
<evidence type="ECO:0000259" key="1">
    <source>
        <dbReference type="Pfam" id="PF13622"/>
    </source>
</evidence>
<evidence type="ECO:0000313" key="3">
    <source>
        <dbReference type="EMBL" id="GAA3903647.1"/>
    </source>
</evidence>
<gene>
    <name evidence="3" type="ORF">GCM10022276_22890</name>
</gene>
<dbReference type="InterPro" id="IPR042171">
    <property type="entry name" value="Acyl-CoA_hotdog"/>
</dbReference>
<keyword evidence="4" id="KW-1185">Reference proteome</keyword>
<organism evidence="3 4">
    <name type="scientific">Sphingomonas limnosediminicola</name>
    <dbReference type="NCBI Taxonomy" id="940133"/>
    <lineage>
        <taxon>Bacteria</taxon>
        <taxon>Pseudomonadati</taxon>
        <taxon>Pseudomonadota</taxon>
        <taxon>Alphaproteobacteria</taxon>
        <taxon>Sphingomonadales</taxon>
        <taxon>Sphingomonadaceae</taxon>
        <taxon>Sphingomonas</taxon>
    </lineage>
</organism>
<proteinExistence type="predicted"/>
<dbReference type="RefSeq" id="WP_344699825.1">
    <property type="nucleotide sequence ID" value="NZ_BAABBM010000001.1"/>
</dbReference>
<dbReference type="Gene3D" id="2.40.160.210">
    <property type="entry name" value="Acyl-CoA thioesterase, double hotdog domain"/>
    <property type="match status" value="1"/>
</dbReference>
<name>A0ABP7LKH6_9SPHN</name>
<dbReference type="InterPro" id="IPR049449">
    <property type="entry name" value="TesB_ACOT8-like_N"/>
</dbReference>
<protein>
    <submittedName>
        <fullName evidence="3">Thioesterase family protein</fullName>
    </submittedName>
</protein>
<dbReference type="InterPro" id="IPR029069">
    <property type="entry name" value="HotDog_dom_sf"/>
</dbReference>